<evidence type="ECO:0000313" key="4">
    <source>
        <dbReference type="EMBL" id="RXM95885.1"/>
    </source>
</evidence>
<proteinExistence type="predicted"/>
<dbReference type="InterPro" id="IPR000727">
    <property type="entry name" value="T_SNARE_dom"/>
</dbReference>
<reference evidence="4 5" key="1">
    <citation type="submission" date="2019-01" db="EMBL/GenBank/DDBJ databases">
        <title>Draft Genome and Complete Hox-Cluster Characterization of the Sterlet Sturgeon (Acipenser ruthenus).</title>
        <authorList>
            <person name="Wei Q."/>
        </authorList>
    </citation>
    <scope>NUCLEOTIDE SEQUENCE [LARGE SCALE GENOMIC DNA]</scope>
    <source>
        <strain evidence="4">WHYD16114868_AA</strain>
        <tissue evidence="4">Blood</tissue>
    </source>
</reference>
<dbReference type="PROSITE" id="PS50192">
    <property type="entry name" value="T_SNARE"/>
    <property type="match status" value="1"/>
</dbReference>
<dbReference type="SMART" id="SM00397">
    <property type="entry name" value="t_SNARE"/>
    <property type="match status" value="1"/>
</dbReference>
<keyword evidence="5" id="KW-1185">Reference proteome</keyword>
<dbReference type="EMBL" id="SCEB01002028">
    <property type="protein sequence ID" value="RXM95885.1"/>
    <property type="molecule type" value="Genomic_DNA"/>
</dbReference>
<keyword evidence="1" id="KW-0175">Coiled coil</keyword>
<evidence type="ECO:0000313" key="5">
    <source>
        <dbReference type="Proteomes" id="UP000289886"/>
    </source>
</evidence>
<evidence type="ECO:0000259" key="3">
    <source>
        <dbReference type="PROSITE" id="PS50192"/>
    </source>
</evidence>
<dbReference type="AlphaFoldDB" id="A0A444V660"/>
<accession>A0A444V660</accession>
<organism evidence="4 5">
    <name type="scientific">Acipenser ruthenus</name>
    <name type="common">Sterlet sturgeon</name>
    <dbReference type="NCBI Taxonomy" id="7906"/>
    <lineage>
        <taxon>Eukaryota</taxon>
        <taxon>Metazoa</taxon>
        <taxon>Chordata</taxon>
        <taxon>Craniata</taxon>
        <taxon>Vertebrata</taxon>
        <taxon>Euteleostomi</taxon>
        <taxon>Actinopterygii</taxon>
        <taxon>Chondrostei</taxon>
        <taxon>Acipenseriformes</taxon>
        <taxon>Acipenseridae</taxon>
        <taxon>Acipenser</taxon>
    </lineage>
</organism>
<dbReference type="Gene3D" id="1.20.5.110">
    <property type="match status" value="1"/>
</dbReference>
<sequence>MKGQSSDPVHPEASGFKSKSSSRRSISLGDFRRLGDHGRAEATGRVAGAPTAPSSRLVTPSSSMEFEAARRRLLEVEERQRVILEMESRLQELHDVFVQSEQEVAEHSELVERISGAAQQGELYAAENTQTLKKTLKFKKHRSTIVFASMLGLRTCLPWPVKLK</sequence>
<dbReference type="SUPFAM" id="SSF58038">
    <property type="entry name" value="SNARE fusion complex"/>
    <property type="match status" value="1"/>
</dbReference>
<feature type="compositionally biased region" description="Polar residues" evidence="2">
    <location>
        <begin position="52"/>
        <end position="63"/>
    </location>
</feature>
<feature type="compositionally biased region" description="Basic and acidic residues" evidence="2">
    <location>
        <begin position="30"/>
        <end position="42"/>
    </location>
</feature>
<gene>
    <name evidence="4" type="ORF">EOD39_16358</name>
</gene>
<evidence type="ECO:0000256" key="1">
    <source>
        <dbReference type="ARBA" id="ARBA00023054"/>
    </source>
</evidence>
<feature type="compositionally biased region" description="Low complexity" evidence="2">
    <location>
        <begin position="17"/>
        <end position="27"/>
    </location>
</feature>
<comment type="caution">
    <text evidence="4">The sequence shown here is derived from an EMBL/GenBank/DDBJ whole genome shotgun (WGS) entry which is preliminary data.</text>
</comment>
<evidence type="ECO:0000256" key="2">
    <source>
        <dbReference type="SAM" id="MobiDB-lite"/>
    </source>
</evidence>
<dbReference type="Proteomes" id="UP000289886">
    <property type="component" value="Unassembled WGS sequence"/>
</dbReference>
<protein>
    <submittedName>
        <fullName evidence="4">TMF-regulated nuclear protein 1</fullName>
    </submittedName>
</protein>
<name>A0A444V660_ACIRT</name>
<feature type="domain" description="T-SNARE coiled-coil homology" evidence="3">
    <location>
        <begin position="73"/>
        <end position="135"/>
    </location>
</feature>
<feature type="region of interest" description="Disordered" evidence="2">
    <location>
        <begin position="1"/>
        <end position="63"/>
    </location>
</feature>